<proteinExistence type="inferred from homology"/>
<keyword evidence="1 2" id="KW-0963">Cytoplasm</keyword>
<accession>A0A5C5SAF7</accession>
<reference evidence="3 4" key="1">
    <citation type="submission" date="2019-08" db="EMBL/GenBank/DDBJ databases">
        <authorList>
            <person name="Lei W."/>
        </authorList>
    </citation>
    <scope>NUCLEOTIDE SEQUENCE [LARGE SCALE GENOMIC DNA]</scope>
    <source>
        <strain evidence="3 4">CCUG 66496</strain>
    </source>
</reference>
<dbReference type="InterPro" id="IPR016979">
    <property type="entry name" value="DUF2129"/>
</dbReference>
<dbReference type="Pfam" id="PF09902">
    <property type="entry name" value="DUF2129"/>
    <property type="match status" value="1"/>
</dbReference>
<organism evidence="3 4">
    <name type="scientific">Streptococcus cuniculipharyngis</name>
    <dbReference type="NCBI Taxonomy" id="1562651"/>
    <lineage>
        <taxon>Bacteria</taxon>
        <taxon>Bacillati</taxon>
        <taxon>Bacillota</taxon>
        <taxon>Bacilli</taxon>
        <taxon>Lactobacillales</taxon>
        <taxon>Streptococcaceae</taxon>
        <taxon>Streptococcus</taxon>
    </lineage>
</organism>
<dbReference type="RefSeq" id="WP_146567934.1">
    <property type="nucleotide sequence ID" value="NZ_VOHL01000007.1"/>
</dbReference>
<name>A0A5C5SAF7_9STRE</name>
<comment type="similarity">
    <text evidence="2">Belongs to the UPF0298 family.</text>
</comment>
<dbReference type="EMBL" id="VOHL01000007">
    <property type="protein sequence ID" value="TWS96651.1"/>
    <property type="molecule type" value="Genomic_DNA"/>
</dbReference>
<dbReference type="GO" id="GO:0005737">
    <property type="term" value="C:cytoplasm"/>
    <property type="evidence" value="ECO:0007669"/>
    <property type="project" value="UniProtKB-SubCell"/>
</dbReference>
<gene>
    <name evidence="3" type="ORF">FRX57_06715</name>
</gene>
<evidence type="ECO:0000313" key="3">
    <source>
        <dbReference type="EMBL" id="TWS96651.1"/>
    </source>
</evidence>
<comment type="subcellular location">
    <subcellularLocation>
        <location evidence="2">Cytoplasm</location>
    </subcellularLocation>
</comment>
<dbReference type="Proteomes" id="UP000317430">
    <property type="component" value="Unassembled WGS sequence"/>
</dbReference>
<protein>
    <recommendedName>
        <fullName evidence="2">UPF0298 protein FRX57_06715</fullName>
    </recommendedName>
</protein>
<evidence type="ECO:0000256" key="1">
    <source>
        <dbReference type="ARBA" id="ARBA00022490"/>
    </source>
</evidence>
<dbReference type="NCBIfam" id="NF002631">
    <property type="entry name" value="PRK02302.1"/>
    <property type="match status" value="1"/>
</dbReference>
<evidence type="ECO:0000313" key="4">
    <source>
        <dbReference type="Proteomes" id="UP000317430"/>
    </source>
</evidence>
<comment type="caution">
    <text evidence="3">The sequence shown here is derived from an EMBL/GenBank/DDBJ whole genome shotgun (WGS) entry which is preliminary data.</text>
</comment>
<keyword evidence="4" id="KW-1185">Reference proteome</keyword>
<dbReference type="AlphaFoldDB" id="A0A5C5SAF7"/>
<dbReference type="OrthoDB" id="2990788at2"/>
<sequence length="82" mass="9895">MFQKQKRQGLIIYLYYNRDAKKLETYGDLIYHSKKMKYVLLYLNQERVSDIGQQLQQLKFVKHVQESYLEEIDSNFVGNLSN</sequence>
<dbReference type="HAMAP" id="MF_01126">
    <property type="entry name" value="UPF0298"/>
    <property type="match status" value="1"/>
</dbReference>
<evidence type="ECO:0000256" key="2">
    <source>
        <dbReference type="HAMAP-Rule" id="MF_01126"/>
    </source>
</evidence>
<dbReference type="PIRSF" id="PIRSF031653">
    <property type="entry name" value="UCP031653"/>
    <property type="match status" value="1"/>
</dbReference>